<dbReference type="PANTHER" id="PTHR11739:SF4">
    <property type="entry name" value="CITRATE SYNTHASE, PEROXISOMAL"/>
    <property type="match status" value="1"/>
</dbReference>
<dbReference type="InterPro" id="IPR024176">
    <property type="entry name" value="Citrate_synthase_bac-typ"/>
</dbReference>
<dbReference type="PIRSF" id="PIRSF001369">
    <property type="entry name" value="Citrate_synth"/>
    <property type="match status" value="1"/>
</dbReference>
<evidence type="ECO:0000256" key="2">
    <source>
        <dbReference type="ARBA" id="ARBA00010566"/>
    </source>
</evidence>
<dbReference type="GO" id="GO:0036440">
    <property type="term" value="F:citrate synthase activity"/>
    <property type="evidence" value="ECO:0007669"/>
    <property type="project" value="UniProtKB-EC"/>
</dbReference>
<keyword evidence="9" id="KW-1185">Reference proteome</keyword>
<dbReference type="InterPro" id="IPR036969">
    <property type="entry name" value="Citrate_synthase_sf"/>
</dbReference>
<feature type="active site" evidence="6">
    <location>
        <position position="327"/>
    </location>
</feature>
<evidence type="ECO:0000313" key="9">
    <source>
        <dbReference type="Proteomes" id="UP000287352"/>
    </source>
</evidence>
<evidence type="ECO:0000256" key="3">
    <source>
        <dbReference type="ARBA" id="ARBA00022679"/>
    </source>
</evidence>
<name>A0A401ZTZ0_9CHLR</name>
<dbReference type="InterPro" id="IPR019810">
    <property type="entry name" value="Citrate_synthase_AS"/>
</dbReference>
<evidence type="ECO:0000256" key="4">
    <source>
        <dbReference type="ARBA" id="ARBA00049288"/>
    </source>
</evidence>
<dbReference type="GO" id="GO:0006099">
    <property type="term" value="P:tricarboxylic acid cycle"/>
    <property type="evidence" value="ECO:0007669"/>
    <property type="project" value="UniProtKB-UniPathway"/>
</dbReference>
<dbReference type="AlphaFoldDB" id="A0A401ZTZ0"/>
<dbReference type="Gene3D" id="1.10.230.10">
    <property type="entry name" value="Cytochrome P450-Terp, domain 2"/>
    <property type="match status" value="1"/>
</dbReference>
<proteinExistence type="inferred from homology"/>
<comment type="caution">
    <text evidence="8">The sequence shown here is derived from an EMBL/GenBank/DDBJ whole genome shotgun (WGS) entry which is preliminary data.</text>
</comment>
<comment type="catalytic activity">
    <reaction evidence="4">
        <text>oxaloacetate + acetyl-CoA + H2O = citrate + CoA + H(+)</text>
        <dbReference type="Rhea" id="RHEA:16845"/>
        <dbReference type="ChEBI" id="CHEBI:15377"/>
        <dbReference type="ChEBI" id="CHEBI:15378"/>
        <dbReference type="ChEBI" id="CHEBI:16452"/>
        <dbReference type="ChEBI" id="CHEBI:16947"/>
        <dbReference type="ChEBI" id="CHEBI:57287"/>
        <dbReference type="ChEBI" id="CHEBI:57288"/>
        <dbReference type="EC" id="2.3.3.16"/>
    </reaction>
</comment>
<gene>
    <name evidence="8" type="primary">citA</name>
    <name evidence="8" type="ORF">KTT_00990</name>
</gene>
<dbReference type="UniPathway" id="UPA00223"/>
<keyword evidence="3 5" id="KW-0808">Transferase</keyword>
<sequence>MAEIARGLRNVVLTETRLSMIDGEVGKLIIAGFPLEELAPHATFEEVLYLLWHDRLPNADELTTFTQQLSANRSLPETTLTVLQVAAQNKLPLMDALRMGVDTLSLVDPEPEATSIEANLRRASRLLAHFPTIVASYWRLLHGQEPVTPRSDLSHAANFLYMVNGQVPEPAITRGMETYLNTVVDHGMNASTFTARVIASTRSDMTSAIVGAIGSLKGPLHGGAPGPAADMVFEIRERAARSGRSVAEEAKDWATAKLQSKERIMGFGHRVYRVRDPRADVLGGAVRQLFQQTGGLDFYNDARAVEDAMLQALEEYKPGLRIKTNVEFYTALILHGIGLEPEIFSPVFAISRVGGWVAHILEQYAEDELIRPTTNYNGAYDRKWVPLAER</sequence>
<evidence type="ECO:0000256" key="6">
    <source>
        <dbReference type="PIRSR" id="PIRSR001369-1"/>
    </source>
</evidence>
<evidence type="ECO:0000256" key="7">
    <source>
        <dbReference type="RuleBase" id="RU003406"/>
    </source>
</evidence>
<evidence type="ECO:0000256" key="5">
    <source>
        <dbReference type="PIRNR" id="PIRNR001369"/>
    </source>
</evidence>
<evidence type="ECO:0000313" key="8">
    <source>
        <dbReference type="EMBL" id="GCE10240.1"/>
    </source>
</evidence>
<dbReference type="Pfam" id="PF00285">
    <property type="entry name" value="Citrate_synt"/>
    <property type="match status" value="1"/>
</dbReference>
<dbReference type="PRINTS" id="PR00143">
    <property type="entry name" value="CITRTSNTHASE"/>
</dbReference>
<evidence type="ECO:0000256" key="1">
    <source>
        <dbReference type="ARBA" id="ARBA00005163"/>
    </source>
</evidence>
<dbReference type="InterPro" id="IPR016142">
    <property type="entry name" value="Citrate_synth-like_lrg_a-sub"/>
</dbReference>
<protein>
    <recommendedName>
        <fullName evidence="5">Citrate synthase</fullName>
    </recommendedName>
</protein>
<accession>A0A401ZTZ0</accession>
<dbReference type="Gene3D" id="1.10.580.10">
    <property type="entry name" value="Citrate Synthase, domain 1"/>
    <property type="match status" value="1"/>
</dbReference>
<feature type="active site" evidence="6">
    <location>
        <position position="269"/>
    </location>
</feature>
<reference evidence="9" key="1">
    <citation type="submission" date="2018-12" db="EMBL/GenBank/DDBJ databases">
        <title>Tengunoibacter tsumagoiensis gen. nov., sp. nov., Dictyobacter kobayashii sp. nov., D. alpinus sp. nov., and D. joshuensis sp. nov. and description of Dictyobacteraceae fam. nov. within the order Ktedonobacterales isolated from Tengu-no-mugimeshi.</title>
        <authorList>
            <person name="Wang C.M."/>
            <person name="Zheng Y."/>
            <person name="Sakai Y."/>
            <person name="Toyoda A."/>
            <person name="Minakuchi Y."/>
            <person name="Abe K."/>
            <person name="Yokota A."/>
            <person name="Yabe S."/>
        </authorList>
    </citation>
    <scope>NUCLEOTIDE SEQUENCE [LARGE SCALE GENOMIC DNA]</scope>
    <source>
        <strain evidence="9">Uno3</strain>
    </source>
</reference>
<dbReference type="GO" id="GO:0005829">
    <property type="term" value="C:cytosol"/>
    <property type="evidence" value="ECO:0007669"/>
    <property type="project" value="TreeGrafter"/>
</dbReference>
<dbReference type="SUPFAM" id="SSF48256">
    <property type="entry name" value="Citrate synthase"/>
    <property type="match status" value="1"/>
</dbReference>
<dbReference type="PROSITE" id="PS00480">
    <property type="entry name" value="CITRATE_SYNTHASE"/>
    <property type="match status" value="1"/>
</dbReference>
<dbReference type="InterPro" id="IPR016143">
    <property type="entry name" value="Citrate_synth-like_sm_a-sub"/>
</dbReference>
<dbReference type="GO" id="GO:0005975">
    <property type="term" value="P:carbohydrate metabolic process"/>
    <property type="evidence" value="ECO:0007669"/>
    <property type="project" value="TreeGrafter"/>
</dbReference>
<dbReference type="Proteomes" id="UP000287352">
    <property type="component" value="Unassembled WGS sequence"/>
</dbReference>
<dbReference type="InterPro" id="IPR002020">
    <property type="entry name" value="Citrate_synthase"/>
</dbReference>
<organism evidence="8 9">
    <name type="scientific">Tengunoibacter tsumagoiensis</name>
    <dbReference type="NCBI Taxonomy" id="2014871"/>
    <lineage>
        <taxon>Bacteria</taxon>
        <taxon>Bacillati</taxon>
        <taxon>Chloroflexota</taxon>
        <taxon>Ktedonobacteria</taxon>
        <taxon>Ktedonobacterales</taxon>
        <taxon>Dictyobacteraceae</taxon>
        <taxon>Tengunoibacter</taxon>
    </lineage>
</organism>
<dbReference type="RefSeq" id="WP_218028852.1">
    <property type="nucleotide sequence ID" value="NZ_BIFR01000001.1"/>
</dbReference>
<dbReference type="EMBL" id="BIFR01000001">
    <property type="protein sequence ID" value="GCE10240.1"/>
    <property type="molecule type" value="Genomic_DNA"/>
</dbReference>
<comment type="similarity">
    <text evidence="2 5 7">Belongs to the citrate synthase family.</text>
</comment>
<dbReference type="PANTHER" id="PTHR11739">
    <property type="entry name" value="CITRATE SYNTHASE"/>
    <property type="match status" value="1"/>
</dbReference>
<comment type="pathway">
    <text evidence="1">Carbohydrate metabolism; tricarboxylic acid cycle.</text>
</comment>